<organism evidence="7 8">
    <name type="scientific">Pseudonocardia kunmingensis</name>
    <dbReference type="NCBI Taxonomy" id="630975"/>
    <lineage>
        <taxon>Bacteria</taxon>
        <taxon>Bacillati</taxon>
        <taxon>Actinomycetota</taxon>
        <taxon>Actinomycetes</taxon>
        <taxon>Pseudonocardiales</taxon>
        <taxon>Pseudonocardiaceae</taxon>
        <taxon>Pseudonocardia</taxon>
    </lineage>
</organism>
<dbReference type="SUPFAM" id="SSF51735">
    <property type="entry name" value="NAD(P)-binding Rossmann-fold domains"/>
    <property type="match status" value="1"/>
</dbReference>
<evidence type="ECO:0000259" key="6">
    <source>
        <dbReference type="Pfam" id="PF02826"/>
    </source>
</evidence>
<dbReference type="GO" id="GO:0016616">
    <property type="term" value="F:oxidoreductase activity, acting on the CH-OH group of donors, NAD or NADP as acceptor"/>
    <property type="evidence" value="ECO:0007669"/>
    <property type="project" value="InterPro"/>
</dbReference>
<dbReference type="Pfam" id="PF02826">
    <property type="entry name" value="2-Hacid_dh_C"/>
    <property type="match status" value="1"/>
</dbReference>
<dbReference type="CDD" id="cd12169">
    <property type="entry name" value="PGDH_like_1"/>
    <property type="match status" value="1"/>
</dbReference>
<dbReference type="FunFam" id="3.40.50.720:FF:000203">
    <property type="entry name" value="D-3-phosphoglycerate dehydrogenase (SerA)"/>
    <property type="match status" value="1"/>
</dbReference>
<dbReference type="Pfam" id="PF00389">
    <property type="entry name" value="2-Hacid_dh"/>
    <property type="match status" value="1"/>
</dbReference>
<dbReference type="SUPFAM" id="SSF52283">
    <property type="entry name" value="Formate/glycerate dehydrogenase catalytic domain-like"/>
    <property type="match status" value="1"/>
</dbReference>
<feature type="domain" description="D-isomer specific 2-hydroxyacid dehydrogenase NAD-binding" evidence="6">
    <location>
        <begin position="114"/>
        <end position="286"/>
    </location>
</feature>
<dbReference type="Gene3D" id="3.40.50.720">
    <property type="entry name" value="NAD(P)-binding Rossmann-like Domain"/>
    <property type="match status" value="2"/>
</dbReference>
<evidence type="ECO:0000259" key="5">
    <source>
        <dbReference type="Pfam" id="PF00389"/>
    </source>
</evidence>
<dbReference type="OrthoDB" id="117809at2"/>
<dbReference type="InterPro" id="IPR006139">
    <property type="entry name" value="D-isomer_2_OHA_DH_cat_dom"/>
</dbReference>
<dbReference type="RefSeq" id="WP_142056291.1">
    <property type="nucleotide sequence ID" value="NZ_VFPA01000002.1"/>
</dbReference>
<dbReference type="InterPro" id="IPR050857">
    <property type="entry name" value="D-2-hydroxyacid_DH"/>
</dbReference>
<evidence type="ECO:0000256" key="3">
    <source>
        <dbReference type="ARBA" id="ARBA00023027"/>
    </source>
</evidence>
<name>A0A543DRE9_9PSEU</name>
<keyword evidence="8" id="KW-1185">Reference proteome</keyword>
<dbReference type="EMBL" id="VFPA01000002">
    <property type="protein sequence ID" value="TQM11869.1"/>
    <property type="molecule type" value="Genomic_DNA"/>
</dbReference>
<dbReference type="PANTHER" id="PTHR42789:SF1">
    <property type="entry name" value="D-ISOMER SPECIFIC 2-HYDROXYACID DEHYDROGENASE FAMILY PROTEIN (AFU_ORTHOLOGUE AFUA_6G10090)"/>
    <property type="match status" value="1"/>
</dbReference>
<evidence type="ECO:0000256" key="2">
    <source>
        <dbReference type="ARBA" id="ARBA00023002"/>
    </source>
</evidence>
<proteinExistence type="inferred from homology"/>
<gene>
    <name evidence="7" type="ORF">FB558_4442</name>
</gene>
<dbReference type="Proteomes" id="UP000315677">
    <property type="component" value="Unassembled WGS sequence"/>
</dbReference>
<dbReference type="InterPro" id="IPR036291">
    <property type="entry name" value="NAD(P)-bd_dom_sf"/>
</dbReference>
<keyword evidence="2 4" id="KW-0560">Oxidoreductase</keyword>
<evidence type="ECO:0000256" key="1">
    <source>
        <dbReference type="ARBA" id="ARBA00005854"/>
    </source>
</evidence>
<dbReference type="AlphaFoldDB" id="A0A543DRE9"/>
<keyword evidence="3" id="KW-0520">NAD</keyword>
<protein>
    <submittedName>
        <fullName evidence="7">Lactate dehydrogenase-like 2-hydroxyacid dehydrogenase</fullName>
    </submittedName>
</protein>
<dbReference type="InterPro" id="IPR006140">
    <property type="entry name" value="D-isomer_DH_NAD-bd"/>
</dbReference>
<feature type="domain" description="D-isomer specific 2-hydroxyacid dehydrogenase catalytic" evidence="5">
    <location>
        <begin position="37"/>
        <end position="314"/>
    </location>
</feature>
<comment type="caution">
    <text evidence="7">The sequence shown here is derived from an EMBL/GenBank/DDBJ whole genome shotgun (WGS) entry which is preliminary data.</text>
</comment>
<dbReference type="PANTHER" id="PTHR42789">
    <property type="entry name" value="D-ISOMER SPECIFIC 2-HYDROXYACID DEHYDROGENASE FAMILY PROTEIN (AFU_ORTHOLOGUE AFUA_6G10090)"/>
    <property type="match status" value="1"/>
</dbReference>
<evidence type="ECO:0000256" key="4">
    <source>
        <dbReference type="RuleBase" id="RU003719"/>
    </source>
</evidence>
<evidence type="ECO:0000313" key="8">
    <source>
        <dbReference type="Proteomes" id="UP000315677"/>
    </source>
</evidence>
<reference evidence="7 8" key="1">
    <citation type="submission" date="2019-06" db="EMBL/GenBank/DDBJ databases">
        <title>Sequencing the genomes of 1000 actinobacteria strains.</title>
        <authorList>
            <person name="Klenk H.-P."/>
        </authorList>
    </citation>
    <scope>NUCLEOTIDE SEQUENCE [LARGE SCALE GENOMIC DNA]</scope>
    <source>
        <strain evidence="7 8">DSM 45301</strain>
    </source>
</reference>
<dbReference type="GO" id="GO:0051287">
    <property type="term" value="F:NAD binding"/>
    <property type="evidence" value="ECO:0007669"/>
    <property type="project" value="InterPro"/>
</dbReference>
<evidence type="ECO:0000313" key="7">
    <source>
        <dbReference type="EMBL" id="TQM11869.1"/>
    </source>
</evidence>
<sequence length="327" mass="35084">MSEPTRVVVLDDYLDAVTRCADWSVLPADVVTVTRHIGSEDELVAVLCEADVVVATRERTRLGRSVLERLPRLRLLVTTAMRNAAIDLDAATERGVLVCGTRGNKRSTVELTWGLVLALLRDIPGQQQALREGRWHTHLGVGLEGKTLGLLGLGTTGSQMAAIARAFDMDVLAWSANLTAERAAACGARRVERDELLARADVVSVHLVLSERTRGLVGARELALMRPTSYLVNTSRAAIVDQTALVTALENGAIAGAAADVFEVEPAPAGTPLLAAPRTVLTPHIGYVTAEEYRLFYGDVVDDIAAWLAGAPVRTLNAPAPLHERKP</sequence>
<comment type="similarity">
    <text evidence="1 4">Belongs to the D-isomer specific 2-hydroxyacid dehydrogenase family.</text>
</comment>
<accession>A0A543DRE9</accession>